<evidence type="ECO:0000256" key="2">
    <source>
        <dbReference type="ARBA" id="ARBA00023015"/>
    </source>
</evidence>
<dbReference type="EMBL" id="MU802057">
    <property type="protein sequence ID" value="KAJ3982570.1"/>
    <property type="molecule type" value="Genomic_DNA"/>
</dbReference>
<keyword evidence="4" id="KW-0539">Nucleus</keyword>
<dbReference type="InterPro" id="IPR037525">
    <property type="entry name" value="Velvet_dom"/>
</dbReference>
<gene>
    <name evidence="7" type="ORF">F5890DRAFT_343546</name>
</gene>
<evidence type="ECO:0000259" key="6">
    <source>
        <dbReference type="PROSITE" id="PS51821"/>
    </source>
</evidence>
<dbReference type="PANTHER" id="PTHR33572:SF15">
    <property type="entry name" value="VELVET DOMAIN-CONTAINING PROTEIN"/>
    <property type="match status" value="1"/>
</dbReference>
<evidence type="ECO:0000256" key="5">
    <source>
        <dbReference type="SAM" id="MobiDB-lite"/>
    </source>
</evidence>
<evidence type="ECO:0000256" key="3">
    <source>
        <dbReference type="ARBA" id="ARBA00023163"/>
    </source>
</evidence>
<feature type="domain" description="Velvet" evidence="6">
    <location>
        <begin position="127"/>
        <end position="315"/>
    </location>
</feature>
<keyword evidence="3" id="KW-0804">Transcription</keyword>
<dbReference type="Proteomes" id="UP001163850">
    <property type="component" value="Unassembled WGS sequence"/>
</dbReference>
<evidence type="ECO:0000256" key="4">
    <source>
        <dbReference type="ARBA" id="ARBA00023242"/>
    </source>
</evidence>
<evidence type="ECO:0000313" key="7">
    <source>
        <dbReference type="EMBL" id="KAJ3982570.1"/>
    </source>
</evidence>
<dbReference type="GO" id="GO:0005634">
    <property type="term" value="C:nucleus"/>
    <property type="evidence" value="ECO:0007669"/>
    <property type="project" value="UniProtKB-SubCell"/>
</dbReference>
<reference evidence="7" key="1">
    <citation type="submission" date="2022-08" db="EMBL/GenBank/DDBJ databases">
        <authorList>
            <consortium name="DOE Joint Genome Institute"/>
            <person name="Min B."/>
            <person name="Riley R."/>
            <person name="Sierra-Patev S."/>
            <person name="Naranjo-Ortiz M."/>
            <person name="Looney B."/>
            <person name="Konkel Z."/>
            <person name="Slot J.C."/>
            <person name="Sakamoto Y."/>
            <person name="Steenwyk J.L."/>
            <person name="Rokas A."/>
            <person name="Carro J."/>
            <person name="Camarero S."/>
            <person name="Ferreira P."/>
            <person name="Molpeceres G."/>
            <person name="Ruiz-Duenas F.J."/>
            <person name="Serrano A."/>
            <person name="Henrissat B."/>
            <person name="Drula E."/>
            <person name="Hughes K.W."/>
            <person name="Mata J.L."/>
            <person name="Ishikawa N.K."/>
            <person name="Vargas-Isla R."/>
            <person name="Ushijima S."/>
            <person name="Smith C.A."/>
            <person name="Ahrendt S."/>
            <person name="Andreopoulos W."/>
            <person name="He G."/>
            <person name="Labutti K."/>
            <person name="Lipzen A."/>
            <person name="Ng V."/>
            <person name="Sandor L."/>
            <person name="Barry K."/>
            <person name="Martinez A.T."/>
            <person name="Xiao Y."/>
            <person name="Gibbons J.G."/>
            <person name="Terashima K."/>
            <person name="Hibbett D.S."/>
            <person name="Grigoriev I.V."/>
        </authorList>
    </citation>
    <scope>NUCLEOTIDE SEQUENCE</scope>
    <source>
        <strain evidence="7">TFB7829</strain>
    </source>
</reference>
<dbReference type="AlphaFoldDB" id="A0AA38UQC0"/>
<comment type="caution">
    <text evidence="7">The sequence shown here is derived from an EMBL/GenBank/DDBJ whole genome shotgun (WGS) entry which is preliminary data.</text>
</comment>
<feature type="region of interest" description="Disordered" evidence="5">
    <location>
        <begin position="78"/>
        <end position="103"/>
    </location>
</feature>
<dbReference type="PANTHER" id="PTHR33572">
    <property type="entry name" value="SPORE DEVELOPMENT REGULATOR VOSA"/>
    <property type="match status" value="1"/>
</dbReference>
<dbReference type="Gene3D" id="2.60.40.3960">
    <property type="entry name" value="Velvet domain"/>
    <property type="match status" value="1"/>
</dbReference>
<keyword evidence="2" id="KW-0805">Transcription regulation</keyword>
<dbReference type="InterPro" id="IPR021740">
    <property type="entry name" value="Velvet"/>
</dbReference>
<organism evidence="7 8">
    <name type="scientific">Lentinula detonsa</name>
    <dbReference type="NCBI Taxonomy" id="2804962"/>
    <lineage>
        <taxon>Eukaryota</taxon>
        <taxon>Fungi</taxon>
        <taxon>Dikarya</taxon>
        <taxon>Basidiomycota</taxon>
        <taxon>Agaricomycotina</taxon>
        <taxon>Agaricomycetes</taxon>
        <taxon>Agaricomycetidae</taxon>
        <taxon>Agaricales</taxon>
        <taxon>Marasmiineae</taxon>
        <taxon>Omphalotaceae</taxon>
        <taxon>Lentinula</taxon>
    </lineage>
</organism>
<dbReference type="Pfam" id="PF11754">
    <property type="entry name" value="Velvet"/>
    <property type="match status" value="2"/>
</dbReference>
<protein>
    <submittedName>
        <fullName evidence="7">Velvet factor-domain-containing protein</fullName>
    </submittedName>
</protein>
<evidence type="ECO:0000313" key="8">
    <source>
        <dbReference type="Proteomes" id="UP001163850"/>
    </source>
</evidence>
<evidence type="ECO:0000256" key="1">
    <source>
        <dbReference type="ARBA" id="ARBA00004123"/>
    </source>
</evidence>
<feature type="compositionally biased region" description="Low complexity" evidence="5">
    <location>
        <begin position="78"/>
        <end position="100"/>
    </location>
</feature>
<accession>A0AA38UQC0</accession>
<name>A0AA38UQC0_9AGAR</name>
<sequence>MCNALQFVSPVGQIECSCGVPRRNKTRRTSLSSQALKSRVICRLASHSPDYIQIKSDGDASDAKFRPVTLSRFSTPSFFSSNGSPTSSRSSPPSSRGSLSHFPPILPEGYSRNHLPRIQVSSLLSDPRILTYRLEVVQQPQGAAEFANYPLSRLPVTPPIIVRLSIQDASGNPVVPEAELPFLIAHLSLYNDSRLEGVDRNPTQGGYSPASALYGNLVSSVEQLEDLQGNRGLFFLFPDVSIQWRGRYQLGITLLRISSSSVSPSGITGLAQHGQALAETRTRVFEVVPRHQYSAAQPTRLTQSFIWQGARMFTFVTPSHP</sequence>
<proteinExistence type="predicted"/>
<dbReference type="PROSITE" id="PS51821">
    <property type="entry name" value="VELVET"/>
    <property type="match status" value="1"/>
</dbReference>
<comment type="subcellular location">
    <subcellularLocation>
        <location evidence="1">Nucleus</location>
    </subcellularLocation>
</comment>
<dbReference type="InterPro" id="IPR038491">
    <property type="entry name" value="Velvet_dom_sf"/>
</dbReference>